<dbReference type="Proteomes" id="UP000694920">
    <property type="component" value="Unplaced"/>
</dbReference>
<sequence>MPIEIVGTEQFFIVDKPHLENHSFLNTSFIHNCLTCYQCKSVSATSSCITNPEESAVCEKTYCTIFRRELQDPAGLVIAFYRACDDFPQFLNTVVDTPFHKTYYRACTSDLCNEGNGYDEFSVYETDEFDSNIIYVPGIGSFGNTIVPTFWIVFITVLSHF</sequence>
<name>A0AAJ7C117_CEPCN</name>
<dbReference type="RefSeq" id="XP_015599353.1">
    <property type="nucleotide sequence ID" value="XM_015743867.2"/>
</dbReference>
<dbReference type="AlphaFoldDB" id="A0AAJ7C117"/>
<accession>A0AAJ7C117</accession>
<organism evidence="1 2">
    <name type="scientific">Cephus cinctus</name>
    <name type="common">Wheat stem sawfly</name>
    <dbReference type="NCBI Taxonomy" id="211228"/>
    <lineage>
        <taxon>Eukaryota</taxon>
        <taxon>Metazoa</taxon>
        <taxon>Ecdysozoa</taxon>
        <taxon>Arthropoda</taxon>
        <taxon>Hexapoda</taxon>
        <taxon>Insecta</taxon>
        <taxon>Pterygota</taxon>
        <taxon>Neoptera</taxon>
        <taxon>Endopterygota</taxon>
        <taxon>Hymenoptera</taxon>
        <taxon>Cephoidea</taxon>
        <taxon>Cephidae</taxon>
        <taxon>Cephus</taxon>
    </lineage>
</organism>
<proteinExistence type="predicted"/>
<protein>
    <submittedName>
        <fullName evidence="2">Uncharacterized protein LOC107269716 isoform X1</fullName>
    </submittedName>
</protein>
<keyword evidence="1" id="KW-1185">Reference proteome</keyword>
<reference evidence="2" key="1">
    <citation type="submission" date="2025-08" db="UniProtKB">
        <authorList>
            <consortium name="RefSeq"/>
        </authorList>
    </citation>
    <scope>IDENTIFICATION</scope>
</reference>
<dbReference type="KEGG" id="ccin:107269716"/>
<dbReference type="GeneID" id="107269716"/>
<evidence type="ECO:0000313" key="1">
    <source>
        <dbReference type="Proteomes" id="UP000694920"/>
    </source>
</evidence>
<gene>
    <name evidence="2" type="primary">LOC107269716</name>
</gene>
<evidence type="ECO:0000313" key="2">
    <source>
        <dbReference type="RefSeq" id="XP_015599353.1"/>
    </source>
</evidence>